<dbReference type="SUPFAM" id="SSF53474">
    <property type="entry name" value="alpha/beta-Hydrolases"/>
    <property type="match status" value="1"/>
</dbReference>
<dbReference type="InterPro" id="IPR029058">
    <property type="entry name" value="AB_hydrolase_fold"/>
</dbReference>
<keyword evidence="1" id="KW-0732">Signal</keyword>
<sequence>MILAAATLAAFAPLVIAQGSSAAVHSTGFNSSFTLTPAQIAAAQLDDALVQRIQTIINFDRTQLASGGPREDDFYRLPPLANDTGPLAPGLLLKVQAFTDPTVYALPPSTALSRILYTTRNFNGTVIPTSGFVLWPFAPRRSAAACTNATDAGKVPVVVWTHGTSGFFASQAPSAHRGLWYSYSAPFALVQAGYAVFAPDYAGLGVATSWDGSEIPHQYHASPATARDALYGLRAVRQAFPLQLSTKFVAMGHSQGGGAAWSVSEALVSEEDEFADLVAGFRGTVAVSPTTDVFSGSIEFFMLPTVGVMLRSIFPSFKLEDWLTPMGAARTRLAREIDGGISVLVELHTSSGAMWRSDWNESWYGDAFARLGNAGHRDFRGPLLVVQGTEDVRVQYDVTSRTVRDMWRLHPQRDLEFLVAQGVGHNPVLEATQHVWTQWIHDRFDGRPLQRPGGVRTDLDSFVPTDQYLSVGNSFPLWAGLPEFSYEVALSV</sequence>
<organism evidence="2 3">
    <name type="scientific">Stachybotrys chartarum (strain CBS 109288 / IBT 7711)</name>
    <name type="common">Toxic black mold</name>
    <name type="synonym">Stilbospora chartarum</name>
    <dbReference type="NCBI Taxonomy" id="1280523"/>
    <lineage>
        <taxon>Eukaryota</taxon>
        <taxon>Fungi</taxon>
        <taxon>Dikarya</taxon>
        <taxon>Ascomycota</taxon>
        <taxon>Pezizomycotina</taxon>
        <taxon>Sordariomycetes</taxon>
        <taxon>Hypocreomycetidae</taxon>
        <taxon>Hypocreales</taxon>
        <taxon>Stachybotryaceae</taxon>
        <taxon>Stachybotrys</taxon>
    </lineage>
</organism>
<feature type="signal peptide" evidence="1">
    <location>
        <begin position="1"/>
        <end position="17"/>
    </location>
</feature>
<dbReference type="PANTHER" id="PTHR34853">
    <property type="match status" value="1"/>
</dbReference>
<protein>
    <recommendedName>
        <fullName evidence="4">AB hydrolase-1 domain-containing protein</fullName>
    </recommendedName>
</protein>
<keyword evidence="3" id="KW-1185">Reference proteome</keyword>
<evidence type="ECO:0000313" key="2">
    <source>
        <dbReference type="EMBL" id="KEY66033.1"/>
    </source>
</evidence>
<dbReference type="PANTHER" id="PTHR34853:SF1">
    <property type="entry name" value="LIPASE 5"/>
    <property type="match status" value="1"/>
</dbReference>
<accession>A0A084AL54</accession>
<dbReference type="GO" id="GO:0004806">
    <property type="term" value="F:triacylglycerol lipase activity"/>
    <property type="evidence" value="ECO:0007669"/>
    <property type="project" value="InterPro"/>
</dbReference>
<feature type="chain" id="PRO_5001770998" description="AB hydrolase-1 domain-containing protein" evidence="1">
    <location>
        <begin position="18"/>
        <end position="492"/>
    </location>
</feature>
<dbReference type="GO" id="GO:0016042">
    <property type="term" value="P:lipid catabolic process"/>
    <property type="evidence" value="ECO:0007669"/>
    <property type="project" value="InterPro"/>
</dbReference>
<proteinExistence type="predicted"/>
<dbReference type="Proteomes" id="UP000028045">
    <property type="component" value="Unassembled WGS sequence"/>
</dbReference>
<evidence type="ECO:0008006" key="4">
    <source>
        <dbReference type="Google" id="ProtNLM"/>
    </source>
</evidence>
<evidence type="ECO:0000313" key="3">
    <source>
        <dbReference type="Proteomes" id="UP000028045"/>
    </source>
</evidence>
<dbReference type="HOGENOM" id="CLU_029538_1_1_1"/>
<dbReference type="Gene3D" id="3.40.50.1820">
    <property type="entry name" value="alpha/beta hydrolase"/>
    <property type="match status" value="2"/>
</dbReference>
<name>A0A084AL54_STACB</name>
<dbReference type="InterPro" id="IPR005152">
    <property type="entry name" value="Lipase_secreted"/>
</dbReference>
<reference evidence="2 3" key="1">
    <citation type="journal article" date="2014" name="BMC Genomics">
        <title>Comparative genome sequencing reveals chemotype-specific gene clusters in the toxigenic black mold Stachybotrys.</title>
        <authorList>
            <person name="Semeiks J."/>
            <person name="Borek D."/>
            <person name="Otwinowski Z."/>
            <person name="Grishin N.V."/>
        </authorList>
    </citation>
    <scope>NUCLEOTIDE SEQUENCE [LARGE SCALE GENOMIC DNA]</scope>
    <source>
        <strain evidence="3">CBS 109288 / IBT 7711</strain>
    </source>
</reference>
<dbReference type="AlphaFoldDB" id="A0A084AL54"/>
<gene>
    <name evidence="2" type="ORF">S7711_06940</name>
</gene>
<dbReference type="EMBL" id="KL648676">
    <property type="protein sequence ID" value="KEY66033.1"/>
    <property type="molecule type" value="Genomic_DNA"/>
</dbReference>
<dbReference type="OrthoDB" id="5382058at2759"/>
<evidence type="ECO:0000256" key="1">
    <source>
        <dbReference type="SAM" id="SignalP"/>
    </source>
</evidence>